<dbReference type="GeneID" id="94286371"/>
<protein>
    <submittedName>
        <fullName evidence="3">Uncharacterized protein</fullName>
    </submittedName>
</protein>
<evidence type="ECO:0000256" key="1">
    <source>
        <dbReference type="SAM" id="MobiDB-lite"/>
    </source>
</evidence>
<feature type="transmembrane region" description="Helical" evidence="2">
    <location>
        <begin position="6"/>
        <end position="28"/>
    </location>
</feature>
<keyword evidence="4" id="KW-1185">Reference proteome</keyword>
<reference evidence="3 4" key="1">
    <citation type="submission" date="2021-02" db="EMBL/GenBank/DDBJ databases">
        <title>Porcisia hertigi Genome sequencing and assembly.</title>
        <authorList>
            <person name="Almutairi H."/>
            <person name="Gatherer D."/>
        </authorList>
    </citation>
    <scope>NUCLEOTIDE SEQUENCE [LARGE SCALE GENOMIC DNA]</scope>
    <source>
        <strain evidence="3 4">C119</strain>
    </source>
</reference>
<dbReference type="KEGG" id="phet:94286371"/>
<dbReference type="EMBL" id="JAFJZO010000036">
    <property type="protein sequence ID" value="KAG5490123.1"/>
    <property type="molecule type" value="Genomic_DNA"/>
</dbReference>
<accession>A0A836I979</accession>
<evidence type="ECO:0000256" key="2">
    <source>
        <dbReference type="SAM" id="Phobius"/>
    </source>
</evidence>
<evidence type="ECO:0000313" key="3">
    <source>
        <dbReference type="EMBL" id="KAG5490123.1"/>
    </source>
</evidence>
<keyword evidence="2" id="KW-0472">Membrane</keyword>
<dbReference type="OrthoDB" id="272592at2759"/>
<dbReference type="RefSeq" id="XP_067752451.1">
    <property type="nucleotide sequence ID" value="XM_067896294.1"/>
</dbReference>
<comment type="caution">
    <text evidence="3">The sequence shown here is derived from an EMBL/GenBank/DDBJ whole genome shotgun (WGS) entry which is preliminary data.</text>
</comment>
<proteinExistence type="predicted"/>
<gene>
    <name evidence="3" type="ORF">JKF63_00242</name>
</gene>
<keyword evidence="2" id="KW-0812">Transmembrane</keyword>
<organism evidence="3 4">
    <name type="scientific">Porcisia hertigi</name>
    <dbReference type="NCBI Taxonomy" id="2761500"/>
    <lineage>
        <taxon>Eukaryota</taxon>
        <taxon>Discoba</taxon>
        <taxon>Euglenozoa</taxon>
        <taxon>Kinetoplastea</taxon>
        <taxon>Metakinetoplastina</taxon>
        <taxon>Trypanosomatida</taxon>
        <taxon>Trypanosomatidae</taxon>
        <taxon>Leishmaniinae</taxon>
        <taxon>Porcisia</taxon>
    </lineage>
</organism>
<dbReference type="Proteomes" id="UP000674318">
    <property type="component" value="Unassembled WGS sequence"/>
</dbReference>
<evidence type="ECO:0000313" key="4">
    <source>
        <dbReference type="Proteomes" id="UP000674318"/>
    </source>
</evidence>
<feature type="region of interest" description="Disordered" evidence="1">
    <location>
        <begin position="247"/>
        <end position="270"/>
    </location>
</feature>
<dbReference type="AlphaFoldDB" id="A0A836I979"/>
<name>A0A836I979_9TRYP</name>
<sequence length="452" mass="50275">MQDLKIGVLIAIIVAFVVLATLLIFLICRFGRCRRIRLWSTNKTTDSRFLKSVTRTNHDLFEAGDAFGQLYRGDPRIHPSTHLLYFLDFQGELHWIDFKKKPASKIDTESTMQQHIFDTFHPTVEEGNRMVPLIPEMLALSYVNEHQTLVVMDIDRLIARDAEFGARMLHTAERPLLLSCLQADDVNGSVFTALSRFGYTTGDAAVTPVTPSGTQHSGLIAGSSPQQSQQKIEVDLSRYRMNPMTQAPAVPVSSTNTHVTSPMDPSSVVARSPAPPNFHLTHTLDVSGMAPTPVIHPCDTRYITTRTLVSVTAASYTVQHANGSRTLLDATNTAAIEAARLQWDRRQSLVVPLTSGAVSGYQCVIDPVTETSVLFTETAAAIAVNHNKREPIVCERADALYYTVERVNSTQWLPFDRPFYLPAGRWCVRARGVLYRDESSKTVSRVFTVKVT</sequence>
<feature type="compositionally biased region" description="Polar residues" evidence="1">
    <location>
        <begin position="252"/>
        <end position="264"/>
    </location>
</feature>
<keyword evidence="2" id="KW-1133">Transmembrane helix</keyword>